<dbReference type="PROSITE" id="PS00463">
    <property type="entry name" value="ZN2_CY6_FUNGAL_1"/>
    <property type="match status" value="1"/>
</dbReference>
<dbReference type="InterPro" id="IPR001138">
    <property type="entry name" value="Zn2Cys6_DnaBD"/>
</dbReference>
<evidence type="ECO:0000256" key="2">
    <source>
        <dbReference type="ARBA" id="ARBA00023015"/>
    </source>
</evidence>
<keyword evidence="1" id="KW-0862">Zinc</keyword>
<dbReference type="GO" id="GO:0003677">
    <property type="term" value="F:DNA binding"/>
    <property type="evidence" value="ECO:0007669"/>
    <property type="project" value="UniProtKB-KW"/>
</dbReference>
<keyword evidence="3" id="KW-0238">DNA-binding</keyword>
<dbReference type="SMART" id="SM00066">
    <property type="entry name" value="GAL4"/>
    <property type="match status" value="1"/>
</dbReference>
<keyword evidence="4" id="KW-0804">Transcription</keyword>
<dbReference type="AlphaFoldDB" id="A0A9P0QVH8"/>
<evidence type="ECO:0000256" key="3">
    <source>
        <dbReference type="ARBA" id="ARBA00023125"/>
    </source>
</evidence>
<proteinExistence type="predicted"/>
<evidence type="ECO:0000313" key="8">
    <source>
        <dbReference type="Proteomes" id="UP000837801"/>
    </source>
</evidence>
<evidence type="ECO:0000259" key="6">
    <source>
        <dbReference type="PROSITE" id="PS50048"/>
    </source>
</evidence>
<dbReference type="OrthoDB" id="2534600at2759"/>
<keyword evidence="8" id="KW-1185">Reference proteome</keyword>
<dbReference type="InterPro" id="IPR051439">
    <property type="entry name" value="XlnR/Xlr1"/>
</dbReference>
<dbReference type="SUPFAM" id="SSF57701">
    <property type="entry name" value="Zn2/Cys6 DNA-binding domain"/>
    <property type="match status" value="1"/>
</dbReference>
<evidence type="ECO:0000256" key="5">
    <source>
        <dbReference type="SAM" id="MobiDB-lite"/>
    </source>
</evidence>
<evidence type="ECO:0000256" key="4">
    <source>
        <dbReference type="ARBA" id="ARBA00023163"/>
    </source>
</evidence>
<dbReference type="Proteomes" id="UP000837801">
    <property type="component" value="Unassembled WGS sequence"/>
</dbReference>
<name>A0A9P0QVH8_9ASCO</name>
<accession>A0A9P0QVH8</accession>
<evidence type="ECO:0000256" key="1">
    <source>
        <dbReference type="ARBA" id="ARBA00022833"/>
    </source>
</evidence>
<dbReference type="CDD" id="cd00067">
    <property type="entry name" value="GAL4"/>
    <property type="match status" value="1"/>
</dbReference>
<dbReference type="GO" id="GO:0008270">
    <property type="term" value="F:zinc ion binding"/>
    <property type="evidence" value="ECO:0007669"/>
    <property type="project" value="InterPro"/>
</dbReference>
<feature type="region of interest" description="Disordered" evidence="5">
    <location>
        <begin position="82"/>
        <end position="106"/>
    </location>
</feature>
<dbReference type="PANTHER" id="PTHR47663">
    <property type="entry name" value="XYLANOLYTIC TRANSCRIPTIONAL ACTIVATOR XLNR-RELATED"/>
    <property type="match status" value="1"/>
</dbReference>
<feature type="domain" description="Zn(2)-C6 fungal-type" evidence="6">
    <location>
        <begin position="23"/>
        <end position="52"/>
    </location>
</feature>
<comment type="caution">
    <text evidence="7">The sequence shown here is derived from an EMBL/GenBank/DDBJ whole genome shotgun (WGS) entry which is preliminary data.</text>
</comment>
<reference evidence="7" key="1">
    <citation type="submission" date="2022-03" db="EMBL/GenBank/DDBJ databases">
        <authorList>
            <person name="Legras J.-L."/>
            <person name="Devillers H."/>
            <person name="Grondin C."/>
        </authorList>
    </citation>
    <scope>NUCLEOTIDE SEQUENCE</scope>
    <source>
        <strain evidence="7">CLIB 1423</strain>
    </source>
</reference>
<dbReference type="PROSITE" id="PS50048">
    <property type="entry name" value="ZN2_CY6_FUNGAL_2"/>
    <property type="match status" value="1"/>
</dbReference>
<protein>
    <recommendedName>
        <fullName evidence="6">Zn(2)-C6 fungal-type domain-containing protein</fullName>
    </recommendedName>
</protein>
<evidence type="ECO:0000313" key="7">
    <source>
        <dbReference type="EMBL" id="CAH2355096.1"/>
    </source>
</evidence>
<dbReference type="InterPro" id="IPR036864">
    <property type="entry name" value="Zn2-C6_fun-type_DNA-bd_sf"/>
</dbReference>
<dbReference type="PANTHER" id="PTHR47663:SF1">
    <property type="entry name" value="XYLANOLYTIC TRANSCRIPTIONAL ACTIVATOR XLNR-RELATED"/>
    <property type="match status" value="1"/>
</dbReference>
<dbReference type="Pfam" id="PF00172">
    <property type="entry name" value="Zn_clus"/>
    <property type="match status" value="1"/>
</dbReference>
<dbReference type="EMBL" id="CAKXYY010000021">
    <property type="protein sequence ID" value="CAH2355096.1"/>
    <property type="molecule type" value="Genomic_DNA"/>
</dbReference>
<organism evidence="7 8">
    <name type="scientific">[Candida] railenensis</name>
    <dbReference type="NCBI Taxonomy" id="45579"/>
    <lineage>
        <taxon>Eukaryota</taxon>
        <taxon>Fungi</taxon>
        <taxon>Dikarya</taxon>
        <taxon>Ascomycota</taxon>
        <taxon>Saccharomycotina</taxon>
        <taxon>Pichiomycetes</taxon>
        <taxon>Debaryomycetaceae</taxon>
        <taxon>Kurtzmaniella</taxon>
    </lineage>
</organism>
<keyword evidence="2" id="KW-0805">Transcription regulation</keyword>
<dbReference type="GO" id="GO:0000981">
    <property type="term" value="F:DNA-binding transcription factor activity, RNA polymerase II-specific"/>
    <property type="evidence" value="ECO:0007669"/>
    <property type="project" value="InterPro"/>
</dbReference>
<gene>
    <name evidence="7" type="ORF">CLIB1423_21S01728</name>
</gene>
<dbReference type="Gene3D" id="4.10.240.10">
    <property type="entry name" value="Zn(2)-C6 fungal-type DNA-binding domain"/>
    <property type="match status" value="1"/>
</dbReference>
<sequence length="693" mass="79082">MLPSALRTGDDSKSIASRQSHRACDACAVRKVKCGPVFPCFRCVSKKLDCTHLRQKKKSGPKNLHKKTLQSISEFTQKNLEHTSSSNGAVPDNSGTGLPSPPKTLTNAGPINNDVIDLLSLIKEVGVLTEIIESLTVSSLSANHEDFINVVREVISMPVSPPSHKPGSVSPPPTTPYPIAYLSKLCVSYTLCLLTLETILNMIELNQMEFKLSKPIEDYMYLQTDLVIKVNEYTILIDAEIRSSSHAMDEAIFYHHSLTYLHLYNYYQVCLIRLPQHRKHNKFLTLRQAVNYFQLLDSSQQSRDTDEQEPVSMVKRYEVYEILFIIERLNYFLLDMNCIMNNNMVLLLNERDFGWKNMQIKKRILDGKNQLSGLLKTTLENREYLGMFKFFNDFSLLKDQIPNQTVNESGEVFKLNEFLQYCADSNITAPELSKLILDLDTLEVRSETIYSSFMRIFTILIIFKVDMARTIIAEQKVTCNQRFLSQLIQNLMTILDGTDERIFKIKCHNYQLIPQFLTMLKLGIESLDQSSDNNIYSSESLGTAQFKALLFSFSCLLLTLSPRGYNLNQYIIGSKTLSIWFGSMQQQSQQQDGELKIKEENINGEYLNIMNNSQGGGILYHDNNNENINQYTPNLTDGTETFGDVETPKVRLSESSKDLLDYLYSKNREDLENSKAKTASWSDFMYYSPPTGA</sequence>